<evidence type="ECO:0000313" key="2">
    <source>
        <dbReference type="Proteomes" id="UP000051012"/>
    </source>
</evidence>
<sequence length="244" mass="27585">MINTRLLQIMLVCSIGILSSFSWSSGEKFVTSAQEDLDGDGNIEDILLSNITEPGAFILKVGEFSTKGKFQSALEDVDGFIIVDIDKSDKYKEVAVHTPGLSADDEYLIFWYDGKLIKEMGYLSRWPLFYGNGIVNVDAWMGFWPIREKYVLDKNSRTLQQVPQEFYYVGVEAEVIESFPIYKTRGVSHVVAHLKPKSECLILVCDPSPMPPGDDWYLIKSATGLVGWTQEKAIYDKLFLPWAD</sequence>
<evidence type="ECO:0000313" key="1">
    <source>
        <dbReference type="EMBL" id="KPJ72352.1"/>
    </source>
</evidence>
<accession>A0A0S7YCA7</accession>
<name>A0A0S7YCA7_UNCT6</name>
<proteinExistence type="predicted"/>
<protein>
    <submittedName>
        <fullName evidence="1">Uncharacterized protein</fullName>
    </submittedName>
</protein>
<dbReference type="EMBL" id="LJNI01000080">
    <property type="protein sequence ID" value="KPJ72352.1"/>
    <property type="molecule type" value="Genomic_DNA"/>
</dbReference>
<dbReference type="Proteomes" id="UP000051012">
    <property type="component" value="Unassembled WGS sequence"/>
</dbReference>
<organism evidence="1 2">
    <name type="scientific">candidate division TA06 bacterium DG_78</name>
    <dbReference type="NCBI Taxonomy" id="1703772"/>
    <lineage>
        <taxon>Bacteria</taxon>
        <taxon>Bacteria division TA06</taxon>
    </lineage>
</organism>
<dbReference type="AlphaFoldDB" id="A0A0S7YCA7"/>
<reference evidence="1 2" key="1">
    <citation type="journal article" date="2015" name="Microbiome">
        <title>Genomic resolution of linkages in carbon, nitrogen, and sulfur cycling among widespread estuary sediment bacteria.</title>
        <authorList>
            <person name="Baker B.J."/>
            <person name="Lazar C.S."/>
            <person name="Teske A.P."/>
            <person name="Dick G.J."/>
        </authorList>
    </citation>
    <scope>NUCLEOTIDE SEQUENCE [LARGE SCALE GENOMIC DNA]</scope>
    <source>
        <strain evidence="1">DG_78</strain>
    </source>
</reference>
<comment type="caution">
    <text evidence="1">The sequence shown here is derived from an EMBL/GenBank/DDBJ whole genome shotgun (WGS) entry which is preliminary data.</text>
</comment>
<gene>
    <name evidence="1" type="ORF">AMJ52_06625</name>
</gene>